<dbReference type="PROSITE" id="PS50994">
    <property type="entry name" value="INTEGRASE"/>
    <property type="match status" value="1"/>
</dbReference>
<dbReference type="InterPro" id="IPR012337">
    <property type="entry name" value="RNaseH-like_sf"/>
</dbReference>
<dbReference type="InterPro" id="IPR058913">
    <property type="entry name" value="Integrase_dom_put"/>
</dbReference>
<dbReference type="InterPro" id="IPR001584">
    <property type="entry name" value="Integrase_cat-core"/>
</dbReference>
<dbReference type="EMBL" id="OU963867">
    <property type="protein sequence ID" value="CAH0392105.1"/>
    <property type="molecule type" value="Genomic_DNA"/>
</dbReference>
<feature type="domain" description="Integrase catalytic" evidence="1">
    <location>
        <begin position="213"/>
        <end position="394"/>
    </location>
</feature>
<dbReference type="Pfam" id="PF24764">
    <property type="entry name" value="rva_4"/>
    <property type="match status" value="1"/>
</dbReference>
<dbReference type="Gene3D" id="3.30.420.10">
    <property type="entry name" value="Ribonuclease H-like superfamily/Ribonuclease H"/>
    <property type="match status" value="1"/>
</dbReference>
<dbReference type="PANTHER" id="PTHR46791:SF5">
    <property type="entry name" value="CLR5 DOMAIN-CONTAINING PROTEIN-RELATED"/>
    <property type="match status" value="1"/>
</dbReference>
<proteinExistence type="predicted"/>
<name>A0A9P0AHS5_BEMTA</name>
<dbReference type="PANTHER" id="PTHR46791">
    <property type="entry name" value="EXPRESSED PROTEIN"/>
    <property type="match status" value="1"/>
</dbReference>
<dbReference type="GO" id="GO:0015074">
    <property type="term" value="P:DNA integration"/>
    <property type="evidence" value="ECO:0007669"/>
    <property type="project" value="InterPro"/>
</dbReference>
<evidence type="ECO:0000313" key="3">
    <source>
        <dbReference type="Proteomes" id="UP001152759"/>
    </source>
</evidence>
<protein>
    <recommendedName>
        <fullName evidence="1">Integrase catalytic domain-containing protein</fullName>
    </recommendedName>
</protein>
<dbReference type="InterPro" id="IPR036397">
    <property type="entry name" value="RNaseH_sf"/>
</dbReference>
<reference evidence="2" key="1">
    <citation type="submission" date="2021-12" db="EMBL/GenBank/DDBJ databases">
        <authorList>
            <person name="King R."/>
        </authorList>
    </citation>
    <scope>NUCLEOTIDE SEQUENCE</scope>
</reference>
<dbReference type="Proteomes" id="UP001152759">
    <property type="component" value="Chromosome 6"/>
</dbReference>
<dbReference type="GO" id="GO:0003676">
    <property type="term" value="F:nucleic acid binding"/>
    <property type="evidence" value="ECO:0007669"/>
    <property type="project" value="InterPro"/>
</dbReference>
<evidence type="ECO:0000259" key="1">
    <source>
        <dbReference type="PROSITE" id="PS50994"/>
    </source>
</evidence>
<sequence length="479" mass="55163">MEELFSAAEECLHRAEFCIIEEDELQLSALYPKLESIFRALGNIYANESDGDVAEISNFFLNQVTDILEIIEEVLKHPTEAGVRLPKTANNGPGRPSYIIPEEEVKMLKNTGLAWTKIADFFNVSAKTLKRRMKASNLQLVERKTNIQDHDLDVVLRDIIDEHPSSGYTYVWASLKARNIFVPFRRVITRMKVLDPIGIFLRSRRRILRRKFKVKASRYLWCIDGDEKLFAFRMYIHGAIDGYSRKVIYVTLTHNKTAEKILDVFIDGVRAHGVPIRVRGDRGTEMALIKEFMSEVNTEINNPFIAGRSVHNTRIERLWGEVNRVVISKFKIIFMQLEDQGLLDEHSLVDLLCLSYIYYGRVNKSIQNFVAMWNAHSLSTESSHTPDQLWAMSTIQQRLTNPAPHHQQCDCSESSETLSTDNSFYHKQLLDFSAVMSVSDLKFFEFLAMQIVADPLMDDHNDGKQIYALLRTVVCKLFE</sequence>
<dbReference type="AlphaFoldDB" id="A0A9P0AHS5"/>
<accession>A0A9P0AHS5</accession>
<gene>
    <name evidence="2" type="ORF">BEMITA_LOCUS10661</name>
</gene>
<keyword evidence="3" id="KW-1185">Reference proteome</keyword>
<evidence type="ECO:0000313" key="2">
    <source>
        <dbReference type="EMBL" id="CAH0392105.1"/>
    </source>
</evidence>
<organism evidence="2 3">
    <name type="scientific">Bemisia tabaci</name>
    <name type="common">Sweetpotato whitefly</name>
    <name type="synonym">Aleurodes tabaci</name>
    <dbReference type="NCBI Taxonomy" id="7038"/>
    <lineage>
        <taxon>Eukaryota</taxon>
        <taxon>Metazoa</taxon>
        <taxon>Ecdysozoa</taxon>
        <taxon>Arthropoda</taxon>
        <taxon>Hexapoda</taxon>
        <taxon>Insecta</taxon>
        <taxon>Pterygota</taxon>
        <taxon>Neoptera</taxon>
        <taxon>Paraneoptera</taxon>
        <taxon>Hemiptera</taxon>
        <taxon>Sternorrhyncha</taxon>
        <taxon>Aleyrodoidea</taxon>
        <taxon>Aleyrodidae</taxon>
        <taxon>Aleyrodinae</taxon>
        <taxon>Bemisia</taxon>
    </lineage>
</organism>
<dbReference type="SUPFAM" id="SSF53098">
    <property type="entry name" value="Ribonuclease H-like"/>
    <property type="match status" value="1"/>
</dbReference>